<evidence type="ECO:0000259" key="1">
    <source>
        <dbReference type="Pfam" id="PF07727"/>
    </source>
</evidence>
<protein>
    <submittedName>
        <fullName evidence="2">Retrovirus-related Pol polyprotein from transposon TNT 1-94</fullName>
    </submittedName>
</protein>
<reference evidence="2" key="1">
    <citation type="journal article" date="2019" name="Sci. Rep.">
        <title>Draft genome of Tanacetum cinerariifolium, the natural source of mosquito coil.</title>
        <authorList>
            <person name="Yamashiro T."/>
            <person name="Shiraishi A."/>
            <person name="Satake H."/>
            <person name="Nakayama K."/>
        </authorList>
    </citation>
    <scope>NUCLEOTIDE SEQUENCE</scope>
</reference>
<organism evidence="2">
    <name type="scientific">Tanacetum cinerariifolium</name>
    <name type="common">Dalmatian daisy</name>
    <name type="synonym">Chrysanthemum cinerariifolium</name>
    <dbReference type="NCBI Taxonomy" id="118510"/>
    <lineage>
        <taxon>Eukaryota</taxon>
        <taxon>Viridiplantae</taxon>
        <taxon>Streptophyta</taxon>
        <taxon>Embryophyta</taxon>
        <taxon>Tracheophyta</taxon>
        <taxon>Spermatophyta</taxon>
        <taxon>Magnoliopsida</taxon>
        <taxon>eudicotyledons</taxon>
        <taxon>Gunneridae</taxon>
        <taxon>Pentapetalae</taxon>
        <taxon>asterids</taxon>
        <taxon>campanulids</taxon>
        <taxon>Asterales</taxon>
        <taxon>Asteraceae</taxon>
        <taxon>Asteroideae</taxon>
        <taxon>Anthemideae</taxon>
        <taxon>Anthemidinae</taxon>
        <taxon>Tanacetum</taxon>
    </lineage>
</organism>
<name>A0A6L2JKA2_TANCI</name>
<feature type="domain" description="Reverse transcriptase Ty1/copia-type" evidence="1">
    <location>
        <begin position="58"/>
        <end position="152"/>
    </location>
</feature>
<proteinExistence type="predicted"/>
<evidence type="ECO:0000313" key="2">
    <source>
        <dbReference type="EMBL" id="GEU37190.1"/>
    </source>
</evidence>
<comment type="caution">
    <text evidence="2">The sequence shown here is derived from an EMBL/GenBank/DDBJ whole genome shotgun (WGS) entry which is preliminary data.</text>
</comment>
<sequence length="335" mass="37682">MSETSVDNNTLGLVPQQQKGSYYDNFGSIPQLQHVSPSADTTVPSQQELDLLFDSLLQVWELVDKPFDKTVIKLKWLWKNKKDKDQTVICNKARLVAKGYAQEEGIDFEESFALVDRLEAVRIFIANAAHKSFPIYQMDVKTAFLNGPLKEEESDPPILKRYLYQSGQEIGSPLPDIEIQRMFVWMMNDVERLYAHVIQLREKKEEIPLPTLDEVAAAQPDPRLAKMSNDPCKEKVKPFFVVVTQSNHPSKKNKLKKKALDLGSGVLERLGAPPSLTVVAVSIPSQIGTSTCGFAQKGFATSGFARKPEHEDVRYCLDPLDTLARSALARDVEYD</sequence>
<gene>
    <name evidence="2" type="ORF">Tci_009168</name>
</gene>
<accession>A0A6L2JKA2</accession>
<dbReference type="Pfam" id="PF07727">
    <property type="entry name" value="RVT_2"/>
    <property type="match status" value="1"/>
</dbReference>
<dbReference type="EMBL" id="BKCJ010000897">
    <property type="protein sequence ID" value="GEU37190.1"/>
    <property type="molecule type" value="Genomic_DNA"/>
</dbReference>
<dbReference type="InterPro" id="IPR013103">
    <property type="entry name" value="RVT_2"/>
</dbReference>
<dbReference type="AlphaFoldDB" id="A0A6L2JKA2"/>